<reference evidence="1 2" key="1">
    <citation type="submission" date="2015-03" db="EMBL/GenBank/DDBJ databases">
        <authorList>
            <consortium name="Pathogen Informatics"/>
        </authorList>
    </citation>
    <scope>NUCLEOTIDE SEQUENCE [LARGE SCALE GENOMIC DNA]</scope>
    <source>
        <strain evidence="1 2">H09601792</strain>
    </source>
</reference>
<dbReference type="AlphaFoldDB" id="A0A654TRU5"/>
<sequence length="267" mass="28146">MFQAGHVDAVAGAELERIGVEEVVGNVEQAQPLGAWAGALRSGQHQMEDVLRGIADIPTGDEPLDALDVPGAVGLFERFGSTRADIGTGVGLGEHHGGLPAALHALGRPPALLIIALDVKGLGQHRAQVEKARRRVGAVDHFVDGPCQRRRRWHATDLLGQAQPPPAGLLDCLHCLGQLVGHADGVGVRVEDRWVAVGVAEGFGDRTLGQPRRFGQDGADRVDVQIAVASGAQDRADIKDFEQVELEIADIGDVVSQCGSLQVADRP</sequence>
<organism evidence="1 2">
    <name type="scientific">Mycobacterium tuberculosis</name>
    <dbReference type="NCBI Taxonomy" id="1773"/>
    <lineage>
        <taxon>Bacteria</taxon>
        <taxon>Bacillati</taxon>
        <taxon>Actinomycetota</taxon>
        <taxon>Actinomycetes</taxon>
        <taxon>Mycobacteriales</taxon>
        <taxon>Mycobacteriaceae</taxon>
        <taxon>Mycobacterium</taxon>
        <taxon>Mycobacterium tuberculosis complex</taxon>
    </lineage>
</organism>
<evidence type="ECO:0000313" key="2">
    <source>
        <dbReference type="Proteomes" id="UP000046947"/>
    </source>
</evidence>
<dbReference type="EMBL" id="CFOH01000783">
    <property type="protein sequence ID" value="CFE69237.1"/>
    <property type="molecule type" value="Genomic_DNA"/>
</dbReference>
<proteinExistence type="predicted"/>
<dbReference type="Proteomes" id="UP000046947">
    <property type="component" value="Unassembled WGS sequence"/>
</dbReference>
<name>A0A654TRU5_MYCTX</name>
<accession>A0A654TRU5</accession>
<protein>
    <submittedName>
        <fullName evidence="1">Uncharacterized protein</fullName>
    </submittedName>
</protein>
<evidence type="ECO:0000313" key="1">
    <source>
        <dbReference type="EMBL" id="CFE69237.1"/>
    </source>
</evidence>
<gene>
    <name evidence="1" type="ORF">ERS007688_03530</name>
</gene>